<feature type="region of interest" description="Disordered" evidence="1">
    <location>
        <begin position="116"/>
        <end position="152"/>
    </location>
</feature>
<proteinExistence type="predicted"/>
<dbReference type="InterPro" id="IPR017892">
    <property type="entry name" value="Pkinase_C"/>
</dbReference>
<dbReference type="KEGG" id="psco:LY89DRAFT_716823"/>
<dbReference type="GO" id="GO:0004674">
    <property type="term" value="F:protein serine/threonine kinase activity"/>
    <property type="evidence" value="ECO:0007669"/>
    <property type="project" value="InterPro"/>
</dbReference>
<evidence type="ECO:0000259" key="2">
    <source>
        <dbReference type="SMART" id="SM00355"/>
    </source>
</evidence>
<feature type="region of interest" description="Disordered" evidence="1">
    <location>
        <begin position="759"/>
        <end position="778"/>
    </location>
</feature>
<feature type="compositionally biased region" description="Polar residues" evidence="1">
    <location>
        <begin position="141"/>
        <end position="152"/>
    </location>
</feature>
<reference evidence="3 4" key="1">
    <citation type="submission" date="2015-10" db="EMBL/GenBank/DDBJ databases">
        <title>Full genome of DAOMC 229536 Phialocephala scopiformis, a fungal endophyte of spruce producing the potent anti-insectan compound rugulosin.</title>
        <authorList>
            <consortium name="DOE Joint Genome Institute"/>
            <person name="Walker A.K."/>
            <person name="Frasz S.L."/>
            <person name="Seifert K.A."/>
            <person name="Miller J.D."/>
            <person name="Mondo S.J."/>
            <person name="Labutti K."/>
            <person name="Lipzen A."/>
            <person name="Dockter R."/>
            <person name="Kennedy M."/>
            <person name="Grigoriev I.V."/>
            <person name="Spatafora J.W."/>
        </authorList>
    </citation>
    <scope>NUCLEOTIDE SEQUENCE [LARGE SCALE GENOMIC DNA]</scope>
    <source>
        <strain evidence="3 4">CBS 120377</strain>
    </source>
</reference>
<keyword evidence="4" id="KW-1185">Reference proteome</keyword>
<feature type="compositionally biased region" description="Polar residues" evidence="1">
    <location>
        <begin position="634"/>
        <end position="656"/>
    </location>
</feature>
<evidence type="ECO:0000313" key="3">
    <source>
        <dbReference type="EMBL" id="KUJ19259.1"/>
    </source>
</evidence>
<gene>
    <name evidence="3" type="ORF">LY89DRAFT_716823</name>
</gene>
<organism evidence="3 4">
    <name type="scientific">Mollisia scopiformis</name>
    <name type="common">Conifer needle endophyte fungus</name>
    <name type="synonym">Phialocephala scopiformis</name>
    <dbReference type="NCBI Taxonomy" id="149040"/>
    <lineage>
        <taxon>Eukaryota</taxon>
        <taxon>Fungi</taxon>
        <taxon>Dikarya</taxon>
        <taxon>Ascomycota</taxon>
        <taxon>Pezizomycotina</taxon>
        <taxon>Leotiomycetes</taxon>
        <taxon>Helotiales</taxon>
        <taxon>Mollisiaceae</taxon>
        <taxon>Mollisia</taxon>
    </lineage>
</organism>
<feature type="compositionally biased region" description="Low complexity" evidence="1">
    <location>
        <begin position="116"/>
        <end position="133"/>
    </location>
</feature>
<dbReference type="InterPro" id="IPR013087">
    <property type="entry name" value="Znf_C2H2_type"/>
</dbReference>
<feature type="compositionally biased region" description="Basic and acidic residues" evidence="1">
    <location>
        <begin position="785"/>
        <end position="798"/>
    </location>
</feature>
<feature type="region of interest" description="Disordered" evidence="1">
    <location>
        <begin position="497"/>
        <end position="533"/>
    </location>
</feature>
<feature type="compositionally biased region" description="Basic residues" evidence="1">
    <location>
        <begin position="217"/>
        <end position="227"/>
    </location>
</feature>
<dbReference type="GO" id="GO:0005524">
    <property type="term" value="F:ATP binding"/>
    <property type="evidence" value="ECO:0007669"/>
    <property type="project" value="InterPro"/>
</dbReference>
<feature type="domain" description="C2H2-type" evidence="2">
    <location>
        <begin position="237"/>
        <end position="261"/>
    </location>
</feature>
<dbReference type="OrthoDB" id="10056939at2759"/>
<accession>A0A194XGJ8</accession>
<dbReference type="SMART" id="SM00355">
    <property type="entry name" value="ZnF_C2H2"/>
    <property type="match status" value="3"/>
</dbReference>
<dbReference type="AlphaFoldDB" id="A0A194XGJ8"/>
<feature type="compositionally biased region" description="Polar residues" evidence="1">
    <location>
        <begin position="666"/>
        <end position="679"/>
    </location>
</feature>
<dbReference type="EMBL" id="KQ947411">
    <property type="protein sequence ID" value="KUJ19259.1"/>
    <property type="molecule type" value="Genomic_DNA"/>
</dbReference>
<dbReference type="STRING" id="149040.A0A194XGJ8"/>
<dbReference type="Proteomes" id="UP000070700">
    <property type="component" value="Unassembled WGS sequence"/>
</dbReference>
<dbReference type="RefSeq" id="XP_018073614.1">
    <property type="nucleotide sequence ID" value="XM_018218291.1"/>
</dbReference>
<feature type="region of interest" description="Disordered" evidence="1">
    <location>
        <begin position="623"/>
        <end position="691"/>
    </location>
</feature>
<dbReference type="InParanoid" id="A0A194XGJ8"/>
<sequence length="896" mass="99821">MEVAHADFEIASTGTVWGNPSIAISNPTSSGLKRKLGAGNSFWSPSAPSRELPPSPSLSAESTCLRGFKDAEGYSMICFCTECQDLFLAQESSGSEFNPTTNASDDQNLVSSVTISTDVSVRSPSTSSSSRSPQRQHKATKNSGISKTASNANKTLRPEILIDQLEVALHGDEKTSSEFKWKASVLFKELKTLIENESANQQLHIEITTPVPSSLGRPRKKGTKKSAGKNEPYEKIYHCTKAKCKYSTSSAMDWRRHEETHWPQKRYMCIQCPNSAGNSGLSKCSFCLSMLATVETQSHYLQCESARRNGRTFARKDKLSEHLQKDHSIPPGSAMSQATNCTFQVDNGWPRQCGFCSILFETWDERAGHLIEGHFKRGEDLRLWQSSYPTQYRRGNLNDTQHFDTEFCGEYGELPSPSFPQVLSQTMQNQFQGWSYNQPSQVTYDPTIEDSSYTQDLNTTATRSLVPEIYHSPMVTNTTAPIPIPEDRKAELARKKGVLTSLSDLRKKRNPTRNEPLHHMLSTPSKDLPPPQVLLQPQATLPNEQSSLDTSSKFQPPTQYVFHHPSEYDPTIEDFDYAPRLPRQEEITQIALPETVLNPAITNTSPPLTKKSRTTLQKAAFAFLRKPAQPKEPPTTSRPQYTPINPTAETPRSTYSRPAPEPRTETLPSIYNNPYNSDPSPYDPTISDDTPRDLSYEAALLQFELDQEIAAREQFSARPPVTEQDLEFRARVANMRAANEARLAFQSRSMEGGASPRFLSAKIDSRSPPPPRRASWFDGLALRLRDRGSGEKTQESGQKKRKGKEVEEEETGLSAAMGGLSVNEKKGKRKSGSSSNEQEGGRKRWSGIFGKEKIPPPPPTTLQTPKSAVDSTSNDLDEISFLPPLELDLGPEIKLY</sequence>
<feature type="region of interest" description="Disordered" evidence="1">
    <location>
        <begin position="785"/>
        <end position="879"/>
    </location>
</feature>
<evidence type="ECO:0000256" key="1">
    <source>
        <dbReference type="SAM" id="MobiDB-lite"/>
    </source>
</evidence>
<dbReference type="GeneID" id="28828017"/>
<protein>
    <recommendedName>
        <fullName evidence="2">C2H2-type domain-containing protein</fullName>
    </recommendedName>
</protein>
<feature type="domain" description="C2H2-type" evidence="2">
    <location>
        <begin position="298"/>
        <end position="327"/>
    </location>
</feature>
<feature type="region of interest" description="Disordered" evidence="1">
    <location>
        <begin position="210"/>
        <end position="230"/>
    </location>
</feature>
<name>A0A194XGJ8_MOLSC</name>
<feature type="domain" description="C2H2-type" evidence="2">
    <location>
        <begin position="351"/>
        <end position="374"/>
    </location>
</feature>
<dbReference type="Pfam" id="PF00433">
    <property type="entry name" value="Pkinase_C"/>
    <property type="match status" value="1"/>
</dbReference>
<evidence type="ECO:0000313" key="4">
    <source>
        <dbReference type="Proteomes" id="UP000070700"/>
    </source>
</evidence>